<keyword evidence="1" id="KW-0812">Transmembrane</keyword>
<reference evidence="3" key="1">
    <citation type="journal article" date="2015" name="Nature">
        <title>Complex archaea that bridge the gap between prokaryotes and eukaryotes.</title>
        <authorList>
            <person name="Spang A."/>
            <person name="Saw J.H."/>
            <person name="Jorgensen S.L."/>
            <person name="Zaremba-Niedzwiedzka K."/>
            <person name="Martijn J."/>
            <person name="Lind A.E."/>
            <person name="van Eijk R."/>
            <person name="Schleper C."/>
            <person name="Guy L."/>
            <person name="Ettema T.J."/>
        </authorList>
    </citation>
    <scope>NUCLEOTIDE SEQUENCE</scope>
</reference>
<dbReference type="Pfam" id="PF21742">
    <property type="entry name" value="DUF6868"/>
    <property type="match status" value="1"/>
</dbReference>
<sequence>MNIDTLTTFFMWCTIIGGGVLIFSSILCMLLKNVIGRMHGKMFGMSPDTVKAAIYGYLGLFKILWLIFNVVPYVALLIITCPSK</sequence>
<gene>
    <name evidence="3" type="ORF">LCGC14_0018710</name>
</gene>
<evidence type="ECO:0000313" key="3">
    <source>
        <dbReference type="EMBL" id="KKO11390.1"/>
    </source>
</evidence>
<dbReference type="InterPro" id="IPR049220">
    <property type="entry name" value="DUF6868"/>
</dbReference>
<evidence type="ECO:0000256" key="1">
    <source>
        <dbReference type="SAM" id="Phobius"/>
    </source>
</evidence>
<accession>A0A0F9W4Y7</accession>
<evidence type="ECO:0000259" key="2">
    <source>
        <dbReference type="Pfam" id="PF21742"/>
    </source>
</evidence>
<organism evidence="3">
    <name type="scientific">marine sediment metagenome</name>
    <dbReference type="NCBI Taxonomy" id="412755"/>
    <lineage>
        <taxon>unclassified sequences</taxon>
        <taxon>metagenomes</taxon>
        <taxon>ecological metagenomes</taxon>
    </lineage>
</organism>
<protein>
    <recommendedName>
        <fullName evidence="2">DUF6868 domain-containing protein</fullName>
    </recommendedName>
</protein>
<name>A0A0F9W4Y7_9ZZZZ</name>
<keyword evidence="1" id="KW-0472">Membrane</keyword>
<keyword evidence="1" id="KW-1133">Transmembrane helix</keyword>
<feature type="transmembrane region" description="Helical" evidence="1">
    <location>
        <begin position="52"/>
        <end position="79"/>
    </location>
</feature>
<feature type="transmembrane region" description="Helical" evidence="1">
    <location>
        <begin position="6"/>
        <end position="31"/>
    </location>
</feature>
<proteinExistence type="predicted"/>
<dbReference type="AlphaFoldDB" id="A0A0F9W4Y7"/>
<comment type="caution">
    <text evidence="3">The sequence shown here is derived from an EMBL/GenBank/DDBJ whole genome shotgun (WGS) entry which is preliminary data.</text>
</comment>
<dbReference type="EMBL" id="LAZR01000003">
    <property type="protein sequence ID" value="KKO11390.1"/>
    <property type="molecule type" value="Genomic_DNA"/>
</dbReference>
<feature type="domain" description="DUF6868" evidence="2">
    <location>
        <begin position="1"/>
        <end position="79"/>
    </location>
</feature>